<evidence type="ECO:0000313" key="3">
    <source>
        <dbReference type="Ensembl" id="ENSGMOP00000063370.1"/>
    </source>
</evidence>
<proteinExistence type="inferred from homology"/>
<accession>A0A8C5CMM1</accession>
<comment type="similarity">
    <text evidence="1">Belongs to the arrestin family.</text>
</comment>
<dbReference type="InterPro" id="IPR014752">
    <property type="entry name" value="Arrestin-like_C"/>
</dbReference>
<dbReference type="SMART" id="SM01017">
    <property type="entry name" value="Arrestin_C"/>
    <property type="match status" value="1"/>
</dbReference>
<dbReference type="GO" id="GO:0007399">
    <property type="term" value="P:nervous system development"/>
    <property type="evidence" value="ECO:0007669"/>
    <property type="project" value="UniProtKB-ARBA"/>
</dbReference>
<evidence type="ECO:0000259" key="2">
    <source>
        <dbReference type="SMART" id="SM01017"/>
    </source>
</evidence>
<dbReference type="PANTHER" id="PTHR11188:SF135">
    <property type="entry name" value="ARRESTIN DOMAIN CONTAINING 3-LIKE-RELATED"/>
    <property type="match status" value="1"/>
</dbReference>
<dbReference type="Proteomes" id="UP000694546">
    <property type="component" value="Chromosome 6"/>
</dbReference>
<protein>
    <recommendedName>
        <fullName evidence="2">Arrestin C-terminal-like domain-containing protein</fullName>
    </recommendedName>
</protein>
<sequence>MFGQTIKNFNINFQRRDGSNVYSSGDLMTGKISFELTKECVINSITLTLKGKANVAWRKGGKKRHGVSAKVVYFNFKNVIMMNREAAVQSKFPPGTHVYPFTCQIPQGDFPSSFKGFAGQIAYTLIVGFDRPWHLTKEFETVVNFANRCNLTYELMAPLSGSNSMTVCSLWCASGPISMNVRLERAAFLPGEEVKIMCEFSNSSSRPATTKARLLQKQMFYTLNHGQHRKFEQTLARQTGLVGRHSPEAHSELTITIPSTVPFSISNCAILEVSYVIEVCFSVKYSPDLTVLCPIVIGNLLQDSLAPPPHVKPNGWPRVLCLPIQLPDSFKVCYIYLYRHFYLLSICFIVEDLMIFWRFCFT</sequence>
<dbReference type="Pfam" id="PF00339">
    <property type="entry name" value="Arrestin_N"/>
    <property type="match status" value="1"/>
</dbReference>
<dbReference type="SUPFAM" id="SSF81296">
    <property type="entry name" value="E set domains"/>
    <property type="match status" value="2"/>
</dbReference>
<dbReference type="InterPro" id="IPR011022">
    <property type="entry name" value="Arrestin_C-like"/>
</dbReference>
<dbReference type="InterPro" id="IPR014756">
    <property type="entry name" value="Ig_E-set"/>
</dbReference>
<evidence type="ECO:0000313" key="4">
    <source>
        <dbReference type="Proteomes" id="UP000694546"/>
    </source>
</evidence>
<organism evidence="3 4">
    <name type="scientific">Gadus morhua</name>
    <name type="common">Atlantic cod</name>
    <dbReference type="NCBI Taxonomy" id="8049"/>
    <lineage>
        <taxon>Eukaryota</taxon>
        <taxon>Metazoa</taxon>
        <taxon>Chordata</taxon>
        <taxon>Craniata</taxon>
        <taxon>Vertebrata</taxon>
        <taxon>Euteleostomi</taxon>
        <taxon>Actinopterygii</taxon>
        <taxon>Neopterygii</taxon>
        <taxon>Teleostei</taxon>
        <taxon>Neoteleostei</taxon>
        <taxon>Acanthomorphata</taxon>
        <taxon>Zeiogadaria</taxon>
        <taxon>Gadariae</taxon>
        <taxon>Gadiformes</taxon>
        <taxon>Gadoidei</taxon>
        <taxon>Gadidae</taxon>
        <taxon>Gadus</taxon>
    </lineage>
</organism>
<dbReference type="GO" id="GO:0015031">
    <property type="term" value="P:protein transport"/>
    <property type="evidence" value="ECO:0007669"/>
    <property type="project" value="TreeGrafter"/>
</dbReference>
<dbReference type="InterPro" id="IPR011021">
    <property type="entry name" value="Arrestin-like_N"/>
</dbReference>
<reference evidence="3" key="2">
    <citation type="submission" date="2025-09" db="UniProtKB">
        <authorList>
            <consortium name="Ensembl"/>
        </authorList>
    </citation>
    <scope>IDENTIFICATION</scope>
</reference>
<dbReference type="Pfam" id="PF02752">
    <property type="entry name" value="Arrestin_C"/>
    <property type="match status" value="1"/>
</dbReference>
<dbReference type="AlphaFoldDB" id="A0A8C5CMM1"/>
<dbReference type="PANTHER" id="PTHR11188">
    <property type="entry name" value="ARRESTIN DOMAIN CONTAINING PROTEIN"/>
    <property type="match status" value="1"/>
</dbReference>
<evidence type="ECO:0000256" key="1">
    <source>
        <dbReference type="ARBA" id="ARBA00005298"/>
    </source>
</evidence>
<name>A0A8C5CMM1_GADMO</name>
<reference evidence="3" key="1">
    <citation type="submission" date="2025-08" db="UniProtKB">
        <authorList>
            <consortium name="Ensembl"/>
        </authorList>
    </citation>
    <scope>IDENTIFICATION</scope>
</reference>
<keyword evidence="4" id="KW-1185">Reference proteome</keyword>
<dbReference type="InterPro" id="IPR050357">
    <property type="entry name" value="Arrestin_domain-protein"/>
</dbReference>
<dbReference type="Ensembl" id="ENSGMOT00000069948.1">
    <property type="protein sequence ID" value="ENSGMOP00000063370.1"/>
    <property type="gene ID" value="ENSGMOG00000036026.1"/>
</dbReference>
<feature type="domain" description="Arrestin C-terminal-like" evidence="2">
    <location>
        <begin position="173"/>
        <end position="302"/>
    </location>
</feature>
<dbReference type="GeneTree" id="ENSGT00940000164012"/>
<dbReference type="GO" id="GO:0005886">
    <property type="term" value="C:plasma membrane"/>
    <property type="evidence" value="ECO:0007669"/>
    <property type="project" value="TreeGrafter"/>
</dbReference>
<dbReference type="GO" id="GO:0005737">
    <property type="term" value="C:cytoplasm"/>
    <property type="evidence" value="ECO:0007669"/>
    <property type="project" value="TreeGrafter"/>
</dbReference>
<dbReference type="OMA" id="VGINRPW"/>
<dbReference type="Gene3D" id="2.60.40.640">
    <property type="match status" value="2"/>
</dbReference>